<dbReference type="NCBIfam" id="TIGR04416">
    <property type="entry name" value="group_II_RT_mat"/>
    <property type="match status" value="1"/>
</dbReference>
<dbReference type="Proteomes" id="UP000327294">
    <property type="component" value="Chromosome"/>
</dbReference>
<evidence type="ECO:0000256" key="4">
    <source>
        <dbReference type="ARBA" id="ARBA00022723"/>
    </source>
</evidence>
<dbReference type="PROSITE" id="PS50878">
    <property type="entry name" value="RT_POL"/>
    <property type="match status" value="1"/>
</dbReference>
<dbReference type="GO" id="GO:0003723">
    <property type="term" value="F:RNA binding"/>
    <property type="evidence" value="ECO:0007669"/>
    <property type="project" value="InterPro"/>
</dbReference>
<keyword evidence="14" id="KW-1185">Reference proteome</keyword>
<dbReference type="EMBL" id="CP045096">
    <property type="protein sequence ID" value="QFQ98094.1"/>
    <property type="molecule type" value="Genomic_DNA"/>
</dbReference>
<evidence type="ECO:0000256" key="7">
    <source>
        <dbReference type="ARBA" id="ARBA00023118"/>
    </source>
</evidence>
<dbReference type="InterPro" id="IPR000477">
    <property type="entry name" value="RT_dom"/>
</dbReference>
<keyword evidence="6 13" id="KW-0695">RNA-directed DNA polymerase</keyword>
<dbReference type="RefSeq" id="WP_152169518.1">
    <property type="nucleotide sequence ID" value="NZ_CP045096.1"/>
</dbReference>
<dbReference type="Pfam" id="PF00078">
    <property type="entry name" value="RVT_1"/>
    <property type="match status" value="1"/>
</dbReference>
<dbReference type="EMBL" id="CP045096">
    <property type="protein sequence ID" value="QFQ98047.1"/>
    <property type="molecule type" value="Genomic_DNA"/>
</dbReference>
<dbReference type="GO" id="GO:0003964">
    <property type="term" value="F:RNA-directed DNA polymerase activity"/>
    <property type="evidence" value="ECO:0007669"/>
    <property type="project" value="UniProtKB-KW"/>
</dbReference>
<dbReference type="PANTHER" id="PTHR34047">
    <property type="entry name" value="NUCLEAR INTRON MATURASE 1, MITOCHONDRIAL-RELATED"/>
    <property type="match status" value="1"/>
</dbReference>
<evidence type="ECO:0000313" key="11">
    <source>
        <dbReference type="EMBL" id="QFQ98047.1"/>
    </source>
</evidence>
<feature type="domain" description="Reverse transcriptase" evidence="10">
    <location>
        <begin position="42"/>
        <end position="268"/>
    </location>
</feature>
<dbReference type="InterPro" id="IPR030931">
    <property type="entry name" value="Group_II_RT_mat"/>
</dbReference>
<accession>A0A5P8K971</accession>
<dbReference type="PRINTS" id="PR00866">
    <property type="entry name" value="RNADNAPOLMS"/>
</dbReference>
<keyword evidence="2 13" id="KW-0808">Transferase</keyword>
<evidence type="ECO:0000313" key="12">
    <source>
        <dbReference type="EMBL" id="QFQ98094.1"/>
    </source>
</evidence>
<keyword evidence="7" id="KW-0051">Antiviral defense</keyword>
<comment type="similarity">
    <text evidence="8">Belongs to the bacterial reverse transcriptase family.</text>
</comment>
<dbReference type="KEGG" id="sphv:F9278_29385"/>
<comment type="catalytic activity">
    <reaction evidence="9">
        <text>DNA(n) + a 2'-deoxyribonucleoside 5'-triphosphate = DNA(n+1) + diphosphate</text>
        <dbReference type="Rhea" id="RHEA:22508"/>
        <dbReference type="Rhea" id="RHEA-COMP:17339"/>
        <dbReference type="Rhea" id="RHEA-COMP:17340"/>
        <dbReference type="ChEBI" id="CHEBI:33019"/>
        <dbReference type="ChEBI" id="CHEBI:61560"/>
        <dbReference type="ChEBI" id="CHEBI:173112"/>
        <dbReference type="EC" id="2.7.7.49"/>
    </reaction>
</comment>
<dbReference type="InterPro" id="IPR000123">
    <property type="entry name" value="Reverse_transcriptase_msDNA"/>
</dbReference>
<protein>
    <recommendedName>
        <fullName evidence="1">RNA-directed DNA polymerase</fullName>
        <ecNumber evidence="1">2.7.7.49</ecNumber>
    </recommendedName>
</protein>
<dbReference type="CDD" id="cd01651">
    <property type="entry name" value="RT_G2_intron"/>
    <property type="match status" value="1"/>
</dbReference>
<evidence type="ECO:0000256" key="6">
    <source>
        <dbReference type="ARBA" id="ARBA00022918"/>
    </source>
</evidence>
<keyword evidence="3 13" id="KW-0548">Nucleotidyltransferase</keyword>
<name>A0A5P8K971_9ACTN</name>
<evidence type="ECO:0000256" key="2">
    <source>
        <dbReference type="ARBA" id="ARBA00022679"/>
    </source>
</evidence>
<dbReference type="KEGG" id="sphv:F9278_19570"/>
<proteinExistence type="inferred from homology"/>
<keyword evidence="4" id="KW-0479">Metal-binding</keyword>
<sequence>MLSKENLLAALNRVEVNRGAPGVDGMTTAELRPWIAVHWPGVRAELDAGIYRPAPVRQVIIPKPGGGERMLGVPRVLDRLIQQAVAQVLVPIFDPGFSGSSFGFRPGRSAHQAVRVARRAIEDGNRWVVDLDLDRFFDRVQHDVLMARVARKVTDRRVLKLVRRYLEAGVMVDGVKTPGREGTPQGSPLSPVLSNIMLDDLDRELFRRGHRFARYADDLRIFVRSRRAAQRVLDSVTAVVEQRLKLKVNRVKSKVVPASVMTMLGFGFYFVRGGKVRVRVDPKAVERLKVRLKELTSRRWSVAMADRIAQINRFTTGWMGYFQLADTPKVFQELDKWFRRRMRQIRWKEWKRYATRRRNLRALGIGERDAREWAASSKGYWRVAKSPVLDRALPISYWDDLGLKMLKPTWQRLRPAW</sequence>
<dbReference type="AlphaFoldDB" id="A0A5P8K971"/>
<dbReference type="PANTHER" id="PTHR34047:SF8">
    <property type="entry name" value="PROTEIN YKFC"/>
    <property type="match status" value="1"/>
</dbReference>
<evidence type="ECO:0000256" key="5">
    <source>
        <dbReference type="ARBA" id="ARBA00022842"/>
    </source>
</evidence>
<evidence type="ECO:0000256" key="3">
    <source>
        <dbReference type="ARBA" id="ARBA00022695"/>
    </source>
</evidence>
<reference evidence="13 14" key="1">
    <citation type="submission" date="2019-10" db="EMBL/GenBank/DDBJ databases">
        <title>Streptomyces sp. strain GY16 isolated from leaves of Broussonetia papyrifera.</title>
        <authorList>
            <person name="Mo P."/>
        </authorList>
    </citation>
    <scope>NUCLEOTIDE SEQUENCE [LARGE SCALE GENOMIC DNA]</scope>
    <source>
        <strain evidence="13 14">GY16</strain>
    </source>
</reference>
<evidence type="ECO:0000259" key="10">
    <source>
        <dbReference type="PROSITE" id="PS50878"/>
    </source>
</evidence>
<evidence type="ECO:0000313" key="14">
    <source>
        <dbReference type="Proteomes" id="UP000327294"/>
    </source>
</evidence>
<dbReference type="KEGG" id="sphv:F9278_19865"/>
<evidence type="ECO:0000256" key="8">
    <source>
        <dbReference type="ARBA" id="ARBA00034120"/>
    </source>
</evidence>
<dbReference type="InterPro" id="IPR051083">
    <property type="entry name" value="GrpII_Intron_Splice-Mob/Def"/>
</dbReference>
<dbReference type="GO" id="GO:0046872">
    <property type="term" value="F:metal ion binding"/>
    <property type="evidence" value="ECO:0007669"/>
    <property type="project" value="UniProtKB-KW"/>
</dbReference>
<dbReference type="InterPro" id="IPR013597">
    <property type="entry name" value="Mat_intron_G2"/>
</dbReference>
<organism evidence="13 14">
    <name type="scientific">Streptomyces phaeolivaceus</name>
    <dbReference type="NCBI Taxonomy" id="2653200"/>
    <lineage>
        <taxon>Bacteria</taxon>
        <taxon>Bacillati</taxon>
        <taxon>Actinomycetota</taxon>
        <taxon>Actinomycetes</taxon>
        <taxon>Kitasatosporales</taxon>
        <taxon>Streptomycetaceae</taxon>
        <taxon>Streptomyces</taxon>
    </lineage>
</organism>
<gene>
    <name evidence="13" type="primary">ltrA</name>
    <name evidence="11" type="ORF">F9278_19570</name>
    <name evidence="12" type="ORF">F9278_19865</name>
    <name evidence="13" type="ORF">F9278_29385</name>
</gene>
<evidence type="ECO:0000256" key="9">
    <source>
        <dbReference type="ARBA" id="ARBA00048173"/>
    </source>
</evidence>
<dbReference type="EMBL" id="CP045096">
    <property type="protein sequence ID" value="QFQ99584.1"/>
    <property type="molecule type" value="Genomic_DNA"/>
</dbReference>
<keyword evidence="5" id="KW-0460">Magnesium</keyword>
<dbReference type="SUPFAM" id="SSF56672">
    <property type="entry name" value="DNA/RNA polymerases"/>
    <property type="match status" value="1"/>
</dbReference>
<evidence type="ECO:0000256" key="1">
    <source>
        <dbReference type="ARBA" id="ARBA00012493"/>
    </source>
</evidence>
<dbReference type="EC" id="2.7.7.49" evidence="1"/>
<dbReference type="GO" id="GO:0051607">
    <property type="term" value="P:defense response to virus"/>
    <property type="evidence" value="ECO:0007669"/>
    <property type="project" value="UniProtKB-KW"/>
</dbReference>
<evidence type="ECO:0000313" key="13">
    <source>
        <dbReference type="EMBL" id="QFQ99584.1"/>
    </source>
</evidence>
<dbReference type="Pfam" id="PF08388">
    <property type="entry name" value="GIIM"/>
    <property type="match status" value="1"/>
</dbReference>
<dbReference type="InterPro" id="IPR043502">
    <property type="entry name" value="DNA/RNA_pol_sf"/>
</dbReference>